<reference evidence="1" key="1">
    <citation type="submission" date="2020-11" db="EMBL/GenBank/DDBJ databases">
        <title>Complete genome sequence of a novel pathogenic Methylobacterium strain isolated from rice in Vietnam.</title>
        <authorList>
            <person name="Lai K."/>
            <person name="Okazaki S."/>
            <person name="Higashi K."/>
            <person name="Mori H."/>
            <person name="Toyoda A."/>
            <person name="Kurokawa K."/>
        </authorList>
    </citation>
    <scope>NUCLEOTIDE SEQUENCE</scope>
    <source>
        <strain evidence="1">VL1</strain>
        <plasmid evidence="1">pVL1_2</plasmid>
    </source>
</reference>
<sequence>MGFLDRLLARKPPGPPPLEQQAMSYAPRGKFQVYDGPLHGQWIDYTGEFFRADESGPVAVAFTDHHYALKCDEYSDRLYYVWMRRKEACKGSSVRPT</sequence>
<dbReference type="AlphaFoldDB" id="A0A8H9C934"/>
<dbReference type="EMBL" id="AP024147">
    <property type="protein sequence ID" value="BCM87797.1"/>
    <property type="molecule type" value="Genomic_DNA"/>
</dbReference>
<evidence type="ECO:0000313" key="1">
    <source>
        <dbReference type="EMBL" id="BCM87797.1"/>
    </source>
</evidence>
<organism evidence="1 2">
    <name type="scientific">Methylobacterium indicum</name>
    <dbReference type="NCBI Taxonomy" id="1775910"/>
    <lineage>
        <taxon>Bacteria</taxon>
        <taxon>Pseudomonadati</taxon>
        <taxon>Pseudomonadota</taxon>
        <taxon>Alphaproteobacteria</taxon>
        <taxon>Hyphomicrobiales</taxon>
        <taxon>Methylobacteriaceae</taxon>
        <taxon>Methylobacterium</taxon>
    </lineage>
</organism>
<dbReference type="KEGG" id="mind:mvi_62580"/>
<protein>
    <submittedName>
        <fullName evidence="1">Uncharacterized protein</fullName>
    </submittedName>
</protein>
<proteinExistence type="predicted"/>
<keyword evidence="1" id="KW-0614">Plasmid</keyword>
<dbReference type="Proteomes" id="UP000663508">
    <property type="component" value="Plasmid pVL1_2"/>
</dbReference>
<gene>
    <name evidence="1" type="ORF">mvi_62580</name>
</gene>
<evidence type="ECO:0000313" key="2">
    <source>
        <dbReference type="Proteomes" id="UP000663508"/>
    </source>
</evidence>
<accession>A0A8H9C934</accession>
<geneLocation type="plasmid" evidence="1 2">
    <name>pVL1_2</name>
</geneLocation>
<name>A0A8H9C934_9HYPH</name>